<evidence type="ECO:0000259" key="7">
    <source>
        <dbReference type="PROSITE" id="PS51184"/>
    </source>
</evidence>
<dbReference type="Gene3D" id="2.60.120.650">
    <property type="entry name" value="Cupin"/>
    <property type="match status" value="1"/>
</dbReference>
<keyword evidence="3" id="KW-0223">Dioxygenase</keyword>
<dbReference type="GO" id="GO:0016706">
    <property type="term" value="F:2-oxoglutarate-dependent dioxygenase activity"/>
    <property type="evidence" value="ECO:0007669"/>
    <property type="project" value="TreeGrafter"/>
</dbReference>
<dbReference type="AlphaFoldDB" id="E6PPX4"/>
<evidence type="ECO:0000256" key="2">
    <source>
        <dbReference type="ARBA" id="ARBA00022723"/>
    </source>
</evidence>
<accession>E6PPX4</accession>
<comment type="cofactor">
    <cofactor evidence="1">
        <name>Fe(2+)</name>
        <dbReference type="ChEBI" id="CHEBI:29033"/>
    </cofactor>
</comment>
<dbReference type="InterPro" id="IPR039994">
    <property type="entry name" value="NO66-like"/>
</dbReference>
<evidence type="ECO:0000256" key="4">
    <source>
        <dbReference type="ARBA" id="ARBA00023002"/>
    </source>
</evidence>
<dbReference type="Pfam" id="PF08007">
    <property type="entry name" value="JmjC_2"/>
    <property type="match status" value="1"/>
</dbReference>
<protein>
    <submittedName>
        <fullName evidence="8">Putative Cupin superfamily protein</fullName>
    </submittedName>
</protein>
<sequence>MQSSAGVEPGRVSIPAPPQRSPGMNLLTQHAAWPLAGISLERFLQRHWQRKPLLLRQAVPGFKPLLSRAELFDLASDDAVESRLIRRQAAGKWDLKHGPFTRRSLPALRQPDWTLLVQGVDALDDAVAELLARFRFIPDARLDDVMISWASDGGGVGPHVDAYDVFLLQAEGQRRWRIGPVRTPRFGPDQPLKLLVDFVPDTDHLLDPGDMLYLPPGWGHDGVAIGPCMTYSIGFRAPPADELLRQLLWKLAEDLKPGPRYSDRGQIDTLAARAPARLPGAMVEFLQAAFVRLKPGKREFEAALGELLTEPKQLVWFDPSRQSAAQLARACARGGLRLDRRSRMLYASASVLINGERLASPLARSSLLRRLADRRQLSSQDWKGATAPEQAVLLQWCEQGWAHPSTAAEH</sequence>
<feature type="domain" description="JmjC" evidence="7">
    <location>
        <begin position="126"/>
        <end position="252"/>
    </location>
</feature>
<dbReference type="SMART" id="SM00558">
    <property type="entry name" value="JmjC"/>
    <property type="match status" value="1"/>
</dbReference>
<name>E6PPX4_9ZZZZ</name>
<dbReference type="SUPFAM" id="SSF51197">
    <property type="entry name" value="Clavaminate synthase-like"/>
    <property type="match status" value="1"/>
</dbReference>
<dbReference type="PROSITE" id="PS51184">
    <property type="entry name" value="JMJC"/>
    <property type="match status" value="1"/>
</dbReference>
<keyword evidence="2" id="KW-0479">Metal-binding</keyword>
<dbReference type="Pfam" id="PF20514">
    <property type="entry name" value="WHD_ROXA"/>
    <property type="match status" value="1"/>
</dbReference>
<dbReference type="InterPro" id="IPR003347">
    <property type="entry name" value="JmjC_dom"/>
</dbReference>
<evidence type="ECO:0000256" key="6">
    <source>
        <dbReference type="SAM" id="MobiDB-lite"/>
    </source>
</evidence>
<dbReference type="Gene3D" id="3.40.366.30">
    <property type="entry name" value="50S ribosomal protein L16 arginine hydroxylase, Chain A, Domain 2"/>
    <property type="match status" value="1"/>
</dbReference>
<proteinExistence type="predicted"/>
<dbReference type="EMBL" id="CABM01000039">
    <property type="protein sequence ID" value="CBH96977.1"/>
    <property type="molecule type" value="Genomic_DNA"/>
</dbReference>
<comment type="caution">
    <text evidence="8">The sequence shown here is derived from an EMBL/GenBank/DDBJ whole genome shotgun (WGS) entry which is preliminary data.</text>
</comment>
<dbReference type="PANTHER" id="PTHR13096">
    <property type="entry name" value="MINA53 MYC INDUCED NUCLEAR ANTIGEN"/>
    <property type="match status" value="1"/>
</dbReference>
<keyword evidence="4" id="KW-0560">Oxidoreductase</keyword>
<organism evidence="8">
    <name type="scientific">mine drainage metagenome</name>
    <dbReference type="NCBI Taxonomy" id="410659"/>
    <lineage>
        <taxon>unclassified sequences</taxon>
        <taxon>metagenomes</taxon>
        <taxon>ecological metagenomes</taxon>
    </lineage>
</organism>
<dbReference type="PANTHER" id="PTHR13096:SF8">
    <property type="entry name" value="RIBOSOMAL OXYGENASE 1"/>
    <property type="match status" value="1"/>
</dbReference>
<keyword evidence="5" id="KW-0408">Iron</keyword>
<feature type="region of interest" description="Disordered" evidence="6">
    <location>
        <begin position="1"/>
        <end position="23"/>
    </location>
</feature>
<dbReference type="InterPro" id="IPR046799">
    <property type="entry name" value="ROXA-like_wH"/>
</dbReference>
<gene>
    <name evidence="8" type="ORF">CARN2_1587</name>
</gene>
<evidence type="ECO:0000313" key="8">
    <source>
        <dbReference type="EMBL" id="CBH96977.1"/>
    </source>
</evidence>
<reference evidence="8" key="1">
    <citation type="submission" date="2009-10" db="EMBL/GenBank/DDBJ databases">
        <title>Diversity of trophic interactions inside an arsenic-rich microbial ecosystem.</title>
        <authorList>
            <person name="Bertin P.N."/>
            <person name="Heinrich-Salmeron A."/>
            <person name="Pelletier E."/>
            <person name="Goulhen-Chollet F."/>
            <person name="Arsene-Ploetze F."/>
            <person name="Gallien S."/>
            <person name="Calteau A."/>
            <person name="Vallenet D."/>
            <person name="Casiot C."/>
            <person name="Chane-Woon-Ming B."/>
            <person name="Giloteaux L."/>
            <person name="Barakat M."/>
            <person name="Bonnefoy V."/>
            <person name="Bruneel O."/>
            <person name="Chandler M."/>
            <person name="Cleiss J."/>
            <person name="Duran R."/>
            <person name="Elbaz-Poulichet F."/>
            <person name="Fonknechten N."/>
            <person name="Lauga B."/>
            <person name="Mornico D."/>
            <person name="Ortet P."/>
            <person name="Schaeffer C."/>
            <person name="Siguier P."/>
            <person name="Alexander Thil Smith A."/>
            <person name="Van Dorsselaer A."/>
            <person name="Weissenbach J."/>
            <person name="Medigue C."/>
            <person name="Le Paslier D."/>
        </authorList>
    </citation>
    <scope>NUCLEOTIDE SEQUENCE</scope>
</reference>
<evidence type="ECO:0000256" key="3">
    <source>
        <dbReference type="ARBA" id="ARBA00022964"/>
    </source>
</evidence>
<dbReference type="GO" id="GO:0046872">
    <property type="term" value="F:metal ion binding"/>
    <property type="evidence" value="ECO:0007669"/>
    <property type="project" value="UniProtKB-KW"/>
</dbReference>
<evidence type="ECO:0000256" key="5">
    <source>
        <dbReference type="ARBA" id="ARBA00023004"/>
    </source>
</evidence>
<evidence type="ECO:0000256" key="1">
    <source>
        <dbReference type="ARBA" id="ARBA00001954"/>
    </source>
</evidence>